<name>A0A267DSM8_9PLAT</name>
<keyword evidence="6" id="KW-1185">Reference proteome</keyword>
<reference evidence="5 6" key="1">
    <citation type="submission" date="2017-06" db="EMBL/GenBank/DDBJ databases">
        <title>A platform for efficient transgenesis in Macrostomum lignano, a flatworm model organism for stem cell research.</title>
        <authorList>
            <person name="Berezikov E."/>
        </authorList>
    </citation>
    <scope>NUCLEOTIDE SEQUENCE [LARGE SCALE GENOMIC DNA]</scope>
    <source>
        <strain evidence="5">DV1</strain>
        <tissue evidence="5">Whole organism</tissue>
    </source>
</reference>
<dbReference type="Pfam" id="PF00640">
    <property type="entry name" value="PID"/>
    <property type="match status" value="1"/>
</dbReference>
<comment type="caution">
    <text evidence="5">The sequence shown here is derived from an EMBL/GenBank/DDBJ whole genome shotgun (WGS) entry which is preliminary data.</text>
</comment>
<evidence type="ECO:0000256" key="1">
    <source>
        <dbReference type="ARBA" id="ARBA00022473"/>
    </source>
</evidence>
<dbReference type="PANTHER" id="PTHR47368">
    <property type="entry name" value="NUMB"/>
    <property type="match status" value="1"/>
</dbReference>
<keyword evidence="1" id="KW-0217">Developmental protein</keyword>
<dbReference type="OrthoDB" id="10070446at2759"/>
<feature type="domain" description="PID" evidence="4">
    <location>
        <begin position="47"/>
        <end position="180"/>
    </location>
</feature>
<sequence length="502" mass="53674">TQQTSKMSERMGKFLRTISFRKKKKKRRQESSKPQQWQEDEKKVREGSCSFQVKYLGCMEVFESRGMQVCEEAIKNLIKAKTKHHKRAVLYVNGEALRVVDEISKGLIVDQTIEKVSFCAPDRNHEKGFAYICRDGATRRWMCHGFLAVKESGERLSHAVGCAFAICLEKKQEREKESVQVQFNDKGTSFERMGSFRQTTLTEKMLDPQCAILPQPVPVTQRPEARVDTASAVPRPQANPQLFERQASLRLFPKLGQGDNSPFRNKNYSSLRLPGEAGQAARAGLPALAEGAGGATNGLGSAIPEELASMEQLHAASDGPGVAAASARPQLLTQPAQSRALSSVLEETPPMVSSSSSAAAAAVVSSSPAAAVVSSSPAAASAGASGYQQGRPANGGDFFGAAPPAAAPAIKSYNPFLATSPEAQQPAPWPSTSAAAVAPAAAASSASAALSNAAWRQFDQADPFDVTWADRAARAHQPSCTNPFLPQQQPQGGSGKAFRVDM</sequence>
<dbReference type="SMART" id="SM00462">
    <property type="entry name" value="PTB"/>
    <property type="match status" value="1"/>
</dbReference>
<dbReference type="Pfam" id="PF06311">
    <property type="entry name" value="NumbF"/>
    <property type="match status" value="1"/>
</dbReference>
<keyword evidence="2" id="KW-0597">Phosphoprotein</keyword>
<proteinExistence type="predicted"/>
<dbReference type="InterPro" id="IPR006020">
    <property type="entry name" value="PTB/PI_dom"/>
</dbReference>
<dbReference type="PROSITE" id="PS01179">
    <property type="entry name" value="PID"/>
    <property type="match status" value="1"/>
</dbReference>
<dbReference type="EMBL" id="NIVC01003267">
    <property type="protein sequence ID" value="PAA52293.1"/>
    <property type="molecule type" value="Genomic_DNA"/>
</dbReference>
<accession>A0A267DSM8</accession>
<organism evidence="5 6">
    <name type="scientific">Macrostomum lignano</name>
    <dbReference type="NCBI Taxonomy" id="282301"/>
    <lineage>
        <taxon>Eukaryota</taxon>
        <taxon>Metazoa</taxon>
        <taxon>Spiralia</taxon>
        <taxon>Lophotrochozoa</taxon>
        <taxon>Platyhelminthes</taxon>
        <taxon>Rhabditophora</taxon>
        <taxon>Macrostomorpha</taxon>
        <taxon>Macrostomida</taxon>
        <taxon>Macrostomidae</taxon>
        <taxon>Macrostomum</taxon>
    </lineage>
</organism>
<gene>
    <name evidence="5" type="ORF">BOX15_Mlig030824g2</name>
</gene>
<evidence type="ECO:0000313" key="6">
    <source>
        <dbReference type="Proteomes" id="UP000215902"/>
    </source>
</evidence>
<dbReference type="CDD" id="cd01268">
    <property type="entry name" value="PTB_Numb"/>
    <property type="match status" value="1"/>
</dbReference>
<dbReference type="AlphaFoldDB" id="A0A267DSM8"/>
<dbReference type="Gene3D" id="2.30.29.30">
    <property type="entry name" value="Pleckstrin-homology domain (PH domain)/Phosphotyrosine-binding domain (PTB)"/>
    <property type="match status" value="1"/>
</dbReference>
<evidence type="ECO:0000256" key="3">
    <source>
        <dbReference type="SAM" id="MobiDB-lite"/>
    </source>
</evidence>
<protein>
    <recommendedName>
        <fullName evidence="4">PID domain-containing protein</fullName>
    </recommendedName>
</protein>
<dbReference type="SUPFAM" id="SSF50729">
    <property type="entry name" value="PH domain-like"/>
    <property type="match status" value="1"/>
</dbReference>
<evidence type="ECO:0000313" key="5">
    <source>
        <dbReference type="EMBL" id="PAA52293.1"/>
    </source>
</evidence>
<dbReference type="Proteomes" id="UP000215902">
    <property type="component" value="Unassembled WGS sequence"/>
</dbReference>
<feature type="non-terminal residue" evidence="5">
    <location>
        <position position="1"/>
    </location>
</feature>
<dbReference type="GO" id="GO:0005737">
    <property type="term" value="C:cytoplasm"/>
    <property type="evidence" value="ECO:0007669"/>
    <property type="project" value="TreeGrafter"/>
</dbReference>
<evidence type="ECO:0000259" key="4">
    <source>
        <dbReference type="PROSITE" id="PS01179"/>
    </source>
</evidence>
<dbReference type="STRING" id="282301.A0A267DSM8"/>
<dbReference type="InterPro" id="IPR016698">
    <property type="entry name" value="Numb/numb-like"/>
</dbReference>
<dbReference type="InterPro" id="IPR010449">
    <property type="entry name" value="Numb_domain"/>
</dbReference>
<dbReference type="PANTHER" id="PTHR47368:SF2">
    <property type="entry name" value="PID DOMAIN-CONTAINING PROTEIN"/>
    <property type="match status" value="1"/>
</dbReference>
<dbReference type="InterPro" id="IPR011993">
    <property type="entry name" value="PH-like_dom_sf"/>
</dbReference>
<feature type="region of interest" description="Disordered" evidence="3">
    <location>
        <begin position="477"/>
        <end position="502"/>
    </location>
</feature>
<evidence type="ECO:0000256" key="2">
    <source>
        <dbReference type="ARBA" id="ARBA00022553"/>
    </source>
</evidence>
<feature type="compositionally biased region" description="Polar residues" evidence="3">
    <location>
        <begin position="478"/>
        <end position="491"/>
    </location>
</feature>